<dbReference type="GO" id="GO:0000776">
    <property type="term" value="C:kinetochore"/>
    <property type="evidence" value="ECO:0007669"/>
    <property type="project" value="TreeGrafter"/>
</dbReference>
<organism evidence="10 11">
    <name type="scientific">Oncorhynchus mykiss</name>
    <name type="common">Rainbow trout</name>
    <name type="synonym">Salmo gairdneri</name>
    <dbReference type="NCBI Taxonomy" id="8022"/>
    <lineage>
        <taxon>Eukaryota</taxon>
        <taxon>Metazoa</taxon>
        <taxon>Chordata</taxon>
        <taxon>Craniata</taxon>
        <taxon>Vertebrata</taxon>
        <taxon>Euteleostomi</taxon>
        <taxon>Actinopterygii</taxon>
        <taxon>Neopterygii</taxon>
        <taxon>Teleostei</taxon>
        <taxon>Protacanthopterygii</taxon>
        <taxon>Salmoniformes</taxon>
        <taxon>Salmonidae</taxon>
        <taxon>Salmoninae</taxon>
        <taxon>Oncorhynchus</taxon>
    </lineage>
</organism>
<evidence type="ECO:0000313" key="11">
    <source>
        <dbReference type="Proteomes" id="UP000193380"/>
    </source>
</evidence>
<keyword evidence="6" id="KW-0206">Cytoskeleton</keyword>
<gene>
    <name evidence="10" type="ORF">GSONMT00062813001</name>
</gene>
<dbReference type="GO" id="GO:0051257">
    <property type="term" value="P:meiotic spindle midzone assembly"/>
    <property type="evidence" value="ECO:0007669"/>
    <property type="project" value="TreeGrafter"/>
</dbReference>
<evidence type="ECO:0000259" key="9">
    <source>
        <dbReference type="Pfam" id="PF03941"/>
    </source>
</evidence>
<evidence type="ECO:0000256" key="6">
    <source>
        <dbReference type="ARBA" id="ARBA00023212"/>
    </source>
</evidence>
<dbReference type="Proteomes" id="UP000193380">
    <property type="component" value="Unassembled WGS sequence"/>
</dbReference>
<dbReference type="GO" id="GO:0032133">
    <property type="term" value="C:chromosome passenger complex"/>
    <property type="evidence" value="ECO:0007669"/>
    <property type="project" value="TreeGrafter"/>
</dbReference>
<dbReference type="GO" id="GO:0005634">
    <property type="term" value="C:nucleus"/>
    <property type="evidence" value="ECO:0007669"/>
    <property type="project" value="UniProtKB-SubCell"/>
</dbReference>
<keyword evidence="4" id="KW-0963">Cytoplasm</keyword>
<feature type="compositionally biased region" description="Basic and acidic residues" evidence="8">
    <location>
        <begin position="15"/>
        <end position="117"/>
    </location>
</feature>
<evidence type="ECO:0000256" key="4">
    <source>
        <dbReference type="ARBA" id="ARBA00022490"/>
    </source>
</evidence>
<evidence type="ECO:0000313" key="10">
    <source>
        <dbReference type="EMBL" id="CDQ82078.1"/>
    </source>
</evidence>
<comment type="similarity">
    <text evidence="3">Belongs to the INCENP family.</text>
</comment>
<dbReference type="EMBL" id="FR905903">
    <property type="protein sequence ID" value="CDQ82078.1"/>
    <property type="molecule type" value="Genomic_DNA"/>
</dbReference>
<sequence>MTEARRALELKKELERELERERQASAERERVEREKAIALQRDVEKAAREKERRELEKRKREEQQRQAEEERQREAERLAERQREAERLAERQREAERLAERQREAEGLAERQREAAKSHLTAEVQVLKTPVGKGGVLNVTVDIEQSPQSYEITPKGGNKPVVLNANPEDYGMDQNSDDSTDDESAPRKPIPTWAEGNQLKQSMMKQYFHPADVDSHYGAIEPPKLDRIFCKSKPRYFKRTSSAVWHSPPRMGALPL</sequence>
<dbReference type="PANTHER" id="PTHR13142:SF1">
    <property type="entry name" value="INNER CENTROMERE PROTEIN"/>
    <property type="match status" value="1"/>
</dbReference>
<accession>A0A060XQY2</accession>
<dbReference type="GO" id="GO:0051310">
    <property type="term" value="P:metaphase chromosome alignment"/>
    <property type="evidence" value="ECO:0007669"/>
    <property type="project" value="TreeGrafter"/>
</dbReference>
<dbReference type="AlphaFoldDB" id="A0A060XQY2"/>
<feature type="region of interest" description="Disordered" evidence="8">
    <location>
        <begin position="149"/>
        <end position="193"/>
    </location>
</feature>
<evidence type="ECO:0000256" key="1">
    <source>
        <dbReference type="ARBA" id="ARBA00004123"/>
    </source>
</evidence>
<evidence type="ECO:0000256" key="8">
    <source>
        <dbReference type="SAM" id="MobiDB-lite"/>
    </source>
</evidence>
<feature type="region of interest" description="Disordered" evidence="8">
    <location>
        <begin position="15"/>
        <end position="126"/>
    </location>
</feature>
<dbReference type="GO" id="GO:0000281">
    <property type="term" value="P:mitotic cytokinesis"/>
    <property type="evidence" value="ECO:0007669"/>
    <property type="project" value="TreeGrafter"/>
</dbReference>
<evidence type="ECO:0000256" key="3">
    <source>
        <dbReference type="ARBA" id="ARBA00010042"/>
    </source>
</evidence>
<evidence type="ECO:0000256" key="7">
    <source>
        <dbReference type="ARBA" id="ARBA00023242"/>
    </source>
</evidence>
<dbReference type="STRING" id="8022.A0A060XQY2"/>
<evidence type="ECO:0000256" key="5">
    <source>
        <dbReference type="ARBA" id="ARBA00022829"/>
    </source>
</evidence>
<dbReference type="Gene3D" id="6.10.250.2990">
    <property type="match status" value="1"/>
</dbReference>
<dbReference type="Pfam" id="PF03941">
    <property type="entry name" value="INCENP_ARK-bind"/>
    <property type="match status" value="1"/>
</dbReference>
<keyword evidence="7" id="KW-0539">Nucleus</keyword>
<feature type="domain" description="Inner centromere protein ARK-binding" evidence="9">
    <location>
        <begin position="173"/>
        <end position="229"/>
    </location>
</feature>
<dbReference type="InterPro" id="IPR005635">
    <property type="entry name" value="Inner_centromere_prot_ARK-bd"/>
</dbReference>
<proteinExistence type="inferred from homology"/>
<dbReference type="GO" id="GO:0030496">
    <property type="term" value="C:midbody"/>
    <property type="evidence" value="ECO:0007669"/>
    <property type="project" value="TreeGrafter"/>
</dbReference>
<dbReference type="PANTHER" id="PTHR13142">
    <property type="entry name" value="INNER CENTROMERE PROTEIN"/>
    <property type="match status" value="1"/>
</dbReference>
<comment type="subcellular location">
    <subcellularLocation>
        <location evidence="2">Cytoplasm</location>
        <location evidence="2">Cytoskeleton</location>
        <location evidence="2">Spindle</location>
    </subcellularLocation>
    <subcellularLocation>
        <location evidence="1">Nucleus</location>
    </subcellularLocation>
</comment>
<protein>
    <recommendedName>
        <fullName evidence="9">Inner centromere protein ARK-binding domain-containing protein</fullName>
    </recommendedName>
</protein>
<reference evidence="10" key="1">
    <citation type="journal article" date="2014" name="Nat. Commun.">
        <title>The rainbow trout genome provides novel insights into evolution after whole-genome duplication in vertebrates.</title>
        <authorList>
            <person name="Berthelot C."/>
            <person name="Brunet F."/>
            <person name="Chalopin D."/>
            <person name="Juanchich A."/>
            <person name="Bernard M."/>
            <person name="Noel B."/>
            <person name="Bento P."/>
            <person name="Da Silva C."/>
            <person name="Labadie K."/>
            <person name="Alberti A."/>
            <person name="Aury J.M."/>
            <person name="Louis A."/>
            <person name="Dehais P."/>
            <person name="Bardou P."/>
            <person name="Montfort J."/>
            <person name="Klopp C."/>
            <person name="Cabau C."/>
            <person name="Gaspin C."/>
            <person name="Thorgaard G.H."/>
            <person name="Boussaha M."/>
            <person name="Quillet E."/>
            <person name="Guyomard R."/>
            <person name="Galiana D."/>
            <person name="Bobe J."/>
            <person name="Volff J.N."/>
            <person name="Genet C."/>
            <person name="Wincker P."/>
            <person name="Jaillon O."/>
            <person name="Roest Crollius H."/>
            <person name="Guiguen Y."/>
        </authorList>
    </citation>
    <scope>NUCLEOTIDE SEQUENCE [LARGE SCALE GENOMIC DNA]</scope>
</reference>
<keyword evidence="5" id="KW-0159">Chromosome partition</keyword>
<dbReference type="GO" id="GO:1990385">
    <property type="term" value="C:meiotic spindle midzone"/>
    <property type="evidence" value="ECO:0007669"/>
    <property type="project" value="TreeGrafter"/>
</dbReference>
<name>A0A060XQY2_ONCMY</name>
<reference evidence="10" key="2">
    <citation type="submission" date="2014-03" db="EMBL/GenBank/DDBJ databases">
        <authorList>
            <person name="Genoscope - CEA"/>
        </authorList>
    </citation>
    <scope>NUCLEOTIDE SEQUENCE</scope>
</reference>
<evidence type="ECO:0000256" key="2">
    <source>
        <dbReference type="ARBA" id="ARBA00004186"/>
    </source>
</evidence>
<dbReference type="PaxDb" id="8022-A0A060XQY2"/>